<dbReference type="SUPFAM" id="SSF53335">
    <property type="entry name" value="S-adenosyl-L-methionine-dependent methyltransferases"/>
    <property type="match status" value="1"/>
</dbReference>
<dbReference type="InterPro" id="IPR029063">
    <property type="entry name" value="SAM-dependent_MTases_sf"/>
</dbReference>
<gene>
    <name evidence="1" type="ORF">g.29188</name>
</gene>
<evidence type="ECO:0000313" key="1">
    <source>
        <dbReference type="EMBL" id="JAT77226.1"/>
    </source>
</evidence>
<dbReference type="InterPro" id="IPR019410">
    <property type="entry name" value="Methyltransf_16"/>
</dbReference>
<dbReference type="Gene3D" id="3.40.50.150">
    <property type="entry name" value="Vaccinia Virus protein VP39"/>
    <property type="match status" value="1"/>
</dbReference>
<sequence length="339" mass="36531">APQTYALIPASDHPFRHTHASRETDRGFVLATERPVRDGIRMDRSEVVRREYTFGDTSLSIYSRKYAEDTTKVSISMQLTVEQIWDSFWNFGDGPSPPPPIKTCQGSEKEVAVGKETGAAAPAPDLLGLDIWPGALALCNYLAMHPSLVGCRRVLELGAGMGLPALLAAKLGCSSALLTDYEPLVLELAAENIRLNGVGDIAATHRLDWEDPQGTLAPGHPHSFHVVLAADVLYISDIVLPFVGMLQTLLHPEGIALVAHQTRRPLVLDPETGVPGLSRRDEPYEAFQAAVRAAGLVPRQLGALDAGGSAGPLYLSALAWEQAYIATLEPVARLRPLKG</sequence>
<dbReference type="EMBL" id="GDKF01001396">
    <property type="protein sequence ID" value="JAT77226.1"/>
    <property type="molecule type" value="Transcribed_RNA"/>
</dbReference>
<proteinExistence type="predicted"/>
<name>A0A1D2ADD6_AUXPR</name>
<dbReference type="AlphaFoldDB" id="A0A1D2ADD6"/>
<dbReference type="Pfam" id="PF10294">
    <property type="entry name" value="Methyltransf_16"/>
    <property type="match status" value="1"/>
</dbReference>
<feature type="non-terminal residue" evidence="1">
    <location>
        <position position="1"/>
    </location>
</feature>
<reference evidence="1" key="1">
    <citation type="submission" date="2015-08" db="EMBL/GenBank/DDBJ databases">
        <authorList>
            <person name="Babu N.S."/>
            <person name="Beckwith C.J."/>
            <person name="Beseler K.G."/>
            <person name="Brison A."/>
            <person name="Carone J.V."/>
            <person name="Caskin T.P."/>
            <person name="Diamond M."/>
            <person name="Durham M.E."/>
            <person name="Foxe J.M."/>
            <person name="Go M."/>
            <person name="Henderson B.A."/>
            <person name="Jones I.B."/>
            <person name="McGettigan J.A."/>
            <person name="Micheletti S.J."/>
            <person name="Nasrallah M.E."/>
            <person name="Ortiz D."/>
            <person name="Piller C.R."/>
            <person name="Privatt S.R."/>
            <person name="Schneider S.L."/>
            <person name="Sharp S."/>
            <person name="Smith T.C."/>
            <person name="Stanton J.D."/>
            <person name="Ullery H.E."/>
            <person name="Wilson R.J."/>
            <person name="Serrano M.G."/>
            <person name="Buck G."/>
            <person name="Lee V."/>
            <person name="Wang Y."/>
            <person name="Carvalho R."/>
            <person name="Voegtly L."/>
            <person name="Shi R."/>
            <person name="Duckworth R."/>
            <person name="Johnson A."/>
            <person name="Loviza R."/>
            <person name="Walstead R."/>
            <person name="Shah Z."/>
            <person name="Kiflezghi M."/>
            <person name="Wade K."/>
            <person name="Ball S.L."/>
            <person name="Bradley K.W."/>
            <person name="Asai D.J."/>
            <person name="Bowman C.A."/>
            <person name="Russell D.A."/>
            <person name="Pope W.H."/>
            <person name="Jacobs-Sera D."/>
            <person name="Hendrix R.W."/>
            <person name="Hatfull G.F."/>
        </authorList>
    </citation>
    <scope>NUCLEOTIDE SEQUENCE</scope>
</reference>
<dbReference type="CDD" id="cd02440">
    <property type="entry name" value="AdoMet_MTases"/>
    <property type="match status" value="1"/>
</dbReference>
<organism evidence="1">
    <name type="scientific">Auxenochlorella protothecoides</name>
    <name type="common">Green microalga</name>
    <name type="synonym">Chlorella protothecoides</name>
    <dbReference type="NCBI Taxonomy" id="3075"/>
    <lineage>
        <taxon>Eukaryota</taxon>
        <taxon>Viridiplantae</taxon>
        <taxon>Chlorophyta</taxon>
        <taxon>core chlorophytes</taxon>
        <taxon>Trebouxiophyceae</taxon>
        <taxon>Chlorellales</taxon>
        <taxon>Chlorellaceae</taxon>
        <taxon>Auxenochlorella</taxon>
    </lineage>
</organism>
<dbReference type="PANTHER" id="PTHR14614:SF132">
    <property type="entry name" value="PROTEIN-LYSINE METHYLTRANSFERASE C42C1.13"/>
    <property type="match status" value="1"/>
</dbReference>
<accession>A0A1D2ADD6</accession>
<dbReference type="PANTHER" id="PTHR14614">
    <property type="entry name" value="HEPATOCELLULAR CARCINOMA-ASSOCIATED ANTIGEN"/>
    <property type="match status" value="1"/>
</dbReference>
<protein>
    <submittedName>
        <fullName evidence="1">Uncharacterized protein</fullName>
    </submittedName>
</protein>